<dbReference type="AlphaFoldDB" id="A0AAP0BN58"/>
<reference evidence="1 2" key="1">
    <citation type="journal article" date="2022" name="Nat. Plants">
        <title>Genomes of leafy and leafless Platanthera orchids illuminate the evolution of mycoheterotrophy.</title>
        <authorList>
            <person name="Li M.H."/>
            <person name="Liu K.W."/>
            <person name="Li Z."/>
            <person name="Lu H.C."/>
            <person name="Ye Q.L."/>
            <person name="Zhang D."/>
            <person name="Wang J.Y."/>
            <person name="Li Y.F."/>
            <person name="Zhong Z.M."/>
            <person name="Liu X."/>
            <person name="Yu X."/>
            <person name="Liu D.K."/>
            <person name="Tu X.D."/>
            <person name="Liu B."/>
            <person name="Hao Y."/>
            <person name="Liao X.Y."/>
            <person name="Jiang Y.T."/>
            <person name="Sun W.H."/>
            <person name="Chen J."/>
            <person name="Chen Y.Q."/>
            <person name="Ai Y."/>
            <person name="Zhai J.W."/>
            <person name="Wu S.S."/>
            <person name="Zhou Z."/>
            <person name="Hsiao Y.Y."/>
            <person name="Wu W.L."/>
            <person name="Chen Y.Y."/>
            <person name="Lin Y.F."/>
            <person name="Hsu J.L."/>
            <person name="Li C.Y."/>
            <person name="Wang Z.W."/>
            <person name="Zhao X."/>
            <person name="Zhong W.Y."/>
            <person name="Ma X.K."/>
            <person name="Ma L."/>
            <person name="Huang J."/>
            <person name="Chen G.Z."/>
            <person name="Huang M.Z."/>
            <person name="Huang L."/>
            <person name="Peng D.H."/>
            <person name="Luo Y.B."/>
            <person name="Zou S.Q."/>
            <person name="Chen S.P."/>
            <person name="Lan S."/>
            <person name="Tsai W.C."/>
            <person name="Van de Peer Y."/>
            <person name="Liu Z.J."/>
        </authorList>
    </citation>
    <scope>NUCLEOTIDE SEQUENCE [LARGE SCALE GENOMIC DNA]</scope>
    <source>
        <strain evidence="1">Lor287</strain>
    </source>
</reference>
<comment type="caution">
    <text evidence="1">The sequence shown here is derived from an EMBL/GenBank/DDBJ whole genome shotgun (WGS) entry which is preliminary data.</text>
</comment>
<name>A0AAP0BN58_9ASPA</name>
<dbReference type="EMBL" id="JBBWWQ010000006">
    <property type="protein sequence ID" value="KAK8944221.1"/>
    <property type="molecule type" value="Genomic_DNA"/>
</dbReference>
<gene>
    <name evidence="1" type="ORF">KSP39_PZI008332</name>
</gene>
<evidence type="ECO:0000313" key="1">
    <source>
        <dbReference type="EMBL" id="KAK8944221.1"/>
    </source>
</evidence>
<dbReference type="PANTHER" id="PTHR36403:SF1">
    <property type="entry name" value="PROTEIN COFACTOR ASSEMBLY OF COMPLEX C SUBUNIT B CCB2, CHLOROPLASTIC"/>
    <property type="match status" value="1"/>
</dbReference>
<dbReference type="InterPro" id="IPR021325">
    <property type="entry name" value="CCB2/CCB4"/>
</dbReference>
<sequence>MFGTASCEKGEGLSTRLGDGVGKPRFSFERSLLTDFALLFFFFFSCGGSAVGDLLANHGTTKALFARARACATSMTQKQGSEKNRSLAAGIPGLDESYLPRWIGIGFGSLILLNHFMPSSPSPAQLVLFYPRSEALGLCLSAFSTTLPYIGKFLKGENTVDRSNLPEGNQQIFIMSDNLLNSQKEDFAWASYVILRNTNTMSVLIMVQEASCVRGYWNMPEDILKVQILELLKKKFEEAGFLDLKDTLYFPERPDFELQQMLPNGTLSLLVQPVSVNSSALDDDRTNIRGFLLLASSANYAYSDKDVAWIRAISNKFLAFFRSATNRNNRVLHKPSPMCTRVRRTKETVAD</sequence>
<protein>
    <recommendedName>
        <fullName evidence="3">Protein COFACTOR ASSEMBLY OF COMPLEX C SUBUNIT B CCB2, chloroplastic</fullName>
    </recommendedName>
</protein>
<dbReference type="PANTHER" id="PTHR36403">
    <property type="entry name" value="PROTEIN COFACTOR ASSEMBLY OF COMPLEX C SUBUNIT B CCB2, CHLOROPLASTIC"/>
    <property type="match status" value="1"/>
</dbReference>
<dbReference type="Proteomes" id="UP001418222">
    <property type="component" value="Unassembled WGS sequence"/>
</dbReference>
<proteinExistence type="predicted"/>
<dbReference type="GO" id="GO:0010190">
    <property type="term" value="P:cytochrome b6f complex assembly"/>
    <property type="evidence" value="ECO:0007669"/>
    <property type="project" value="InterPro"/>
</dbReference>
<accession>A0AAP0BN58</accession>
<keyword evidence="2" id="KW-1185">Reference proteome</keyword>
<dbReference type="Pfam" id="PF11152">
    <property type="entry name" value="CCB2_CCB4"/>
    <property type="match status" value="1"/>
</dbReference>
<organism evidence="1 2">
    <name type="scientific">Platanthera zijinensis</name>
    <dbReference type="NCBI Taxonomy" id="2320716"/>
    <lineage>
        <taxon>Eukaryota</taxon>
        <taxon>Viridiplantae</taxon>
        <taxon>Streptophyta</taxon>
        <taxon>Embryophyta</taxon>
        <taxon>Tracheophyta</taxon>
        <taxon>Spermatophyta</taxon>
        <taxon>Magnoliopsida</taxon>
        <taxon>Liliopsida</taxon>
        <taxon>Asparagales</taxon>
        <taxon>Orchidaceae</taxon>
        <taxon>Orchidoideae</taxon>
        <taxon>Orchideae</taxon>
        <taxon>Orchidinae</taxon>
        <taxon>Platanthera</taxon>
    </lineage>
</organism>
<evidence type="ECO:0000313" key="2">
    <source>
        <dbReference type="Proteomes" id="UP001418222"/>
    </source>
</evidence>
<dbReference type="InterPro" id="IPR044970">
    <property type="entry name" value="CCB2"/>
</dbReference>
<evidence type="ECO:0008006" key="3">
    <source>
        <dbReference type="Google" id="ProtNLM"/>
    </source>
</evidence>